<feature type="transmembrane region" description="Helical" evidence="1">
    <location>
        <begin position="142"/>
        <end position="167"/>
    </location>
</feature>
<keyword evidence="1" id="KW-0812">Transmembrane</keyword>
<gene>
    <name evidence="2" type="ORF">A3E44_00585</name>
</gene>
<feature type="transmembrane region" description="Helical" evidence="1">
    <location>
        <begin position="114"/>
        <end position="130"/>
    </location>
</feature>
<keyword evidence="1" id="KW-1133">Transmembrane helix</keyword>
<feature type="transmembrane region" description="Helical" evidence="1">
    <location>
        <begin position="58"/>
        <end position="76"/>
    </location>
</feature>
<sequence>MSIFLFISLLIGSIVFLFTLWKGLREDYKINSIFTFGFSVLFFVFAGLFLSSVINRGIWLWAAVLGMCFGLLLGVAKTGIRLLDAVESGVLSLLFLMECAMTGLFLSLYSPSTFAAGVFVLWLILLYYYLKTRYKSLSWYKSGKIGFSALSVLIVFFVTRIPVALFFPNMISFLGKIDVLPSFLVSLLLVVCLIRLSRH</sequence>
<dbReference type="AlphaFoldDB" id="A0A1F8ASK0"/>
<reference evidence="2 3" key="1">
    <citation type="journal article" date="2016" name="Nat. Commun.">
        <title>Thousands of microbial genomes shed light on interconnected biogeochemical processes in an aquifer system.</title>
        <authorList>
            <person name="Anantharaman K."/>
            <person name="Brown C.T."/>
            <person name="Hug L.A."/>
            <person name="Sharon I."/>
            <person name="Castelle C.J."/>
            <person name="Probst A.J."/>
            <person name="Thomas B.C."/>
            <person name="Singh A."/>
            <person name="Wilkins M.J."/>
            <person name="Karaoz U."/>
            <person name="Brodie E.L."/>
            <person name="Williams K.H."/>
            <person name="Hubbard S.S."/>
            <person name="Banfield J.F."/>
        </authorList>
    </citation>
    <scope>NUCLEOTIDE SEQUENCE [LARGE SCALE GENOMIC DNA]</scope>
</reference>
<name>A0A1F8ASK0_9BACT</name>
<evidence type="ECO:0000313" key="2">
    <source>
        <dbReference type="EMBL" id="OGM54165.1"/>
    </source>
</evidence>
<keyword evidence="1" id="KW-0472">Membrane</keyword>
<feature type="transmembrane region" description="Helical" evidence="1">
    <location>
        <begin position="179"/>
        <end position="196"/>
    </location>
</feature>
<feature type="transmembrane region" description="Helical" evidence="1">
    <location>
        <begin position="6"/>
        <end position="24"/>
    </location>
</feature>
<feature type="transmembrane region" description="Helical" evidence="1">
    <location>
        <begin position="33"/>
        <end position="52"/>
    </location>
</feature>
<dbReference type="Proteomes" id="UP000178603">
    <property type="component" value="Unassembled WGS sequence"/>
</dbReference>
<protein>
    <submittedName>
        <fullName evidence="2">Uncharacterized protein</fullName>
    </submittedName>
</protein>
<proteinExistence type="predicted"/>
<dbReference type="EMBL" id="MGGW01000017">
    <property type="protein sequence ID" value="OGM54165.1"/>
    <property type="molecule type" value="Genomic_DNA"/>
</dbReference>
<accession>A0A1F8ASK0</accession>
<comment type="caution">
    <text evidence="2">The sequence shown here is derived from an EMBL/GenBank/DDBJ whole genome shotgun (WGS) entry which is preliminary data.</text>
</comment>
<evidence type="ECO:0000256" key="1">
    <source>
        <dbReference type="SAM" id="Phobius"/>
    </source>
</evidence>
<evidence type="ECO:0000313" key="3">
    <source>
        <dbReference type="Proteomes" id="UP000178603"/>
    </source>
</evidence>
<organism evidence="2 3">
    <name type="scientific">Candidatus Woesebacteria bacterium RIFCSPHIGHO2_12_FULL_41_24</name>
    <dbReference type="NCBI Taxonomy" id="1802510"/>
    <lineage>
        <taxon>Bacteria</taxon>
        <taxon>Candidatus Woeseibacteriota</taxon>
    </lineage>
</organism>